<gene>
    <name evidence="13" type="ORF">J0A66_16595</name>
</gene>
<keyword evidence="6 10" id="KW-1133">Transmembrane helix</keyword>
<sequence length="310" mass="34174">MHQHHHNHSHHGHQGHGHPPASAEQGMAVAFFLNLSFAVIEFIGGVLTNSTAIMADAVHDLGDALSIGFAWGMGKLSHKPASTQFTYGFRRLSLLSALINGLVLVAGTGWVLSESIPRLWDPQMPHTTGMFALAILGVAVNGYGAYRLHGGKTLNQKVLNWHLLEDMLGWVAVLIVSMVMMFWDWPILDPLLAIGFSLFILINVLRHLKSSLGLFLQRSPDAELQEQVRQTLLAIPQVTDFHHLHFWSLDGESHVLTVHLVAESALSPQQYESVKREVNQRLAPFGLAHTTIEIEHPGEDCRDVSVASDG</sequence>
<evidence type="ECO:0000256" key="8">
    <source>
        <dbReference type="ARBA" id="ARBA00023136"/>
    </source>
</evidence>
<feature type="transmembrane region" description="Helical" evidence="10">
    <location>
        <begin position="191"/>
        <end position="208"/>
    </location>
</feature>
<comment type="similarity">
    <text evidence="2">Belongs to the cation diffusion facilitator (CDF) transporter (TC 2.A.4) family. SLC30A subfamily.</text>
</comment>
<evidence type="ECO:0000256" key="1">
    <source>
        <dbReference type="ARBA" id="ARBA00004141"/>
    </source>
</evidence>
<feature type="region of interest" description="Disordered" evidence="9">
    <location>
        <begin position="1"/>
        <end position="21"/>
    </location>
</feature>
<proteinExistence type="inferred from homology"/>
<comment type="caution">
    <text evidence="13">The sequence shown here is derived from an EMBL/GenBank/DDBJ whole genome shotgun (WGS) entry which is preliminary data.</text>
</comment>
<dbReference type="SUPFAM" id="SSF161111">
    <property type="entry name" value="Cation efflux protein transmembrane domain-like"/>
    <property type="match status" value="1"/>
</dbReference>
<keyword evidence="7" id="KW-0406">Ion transport</keyword>
<keyword evidence="14" id="KW-1185">Reference proteome</keyword>
<dbReference type="Pfam" id="PF16916">
    <property type="entry name" value="ZT_dimer"/>
    <property type="match status" value="1"/>
</dbReference>
<keyword evidence="5" id="KW-0862">Zinc</keyword>
<dbReference type="InterPro" id="IPR002524">
    <property type="entry name" value="Cation_efflux"/>
</dbReference>
<keyword evidence="8 10" id="KW-0472">Membrane</keyword>
<dbReference type="NCBIfam" id="TIGR01297">
    <property type="entry name" value="CDF"/>
    <property type="match status" value="1"/>
</dbReference>
<dbReference type="Gene3D" id="1.20.1510.10">
    <property type="entry name" value="Cation efflux protein transmembrane domain"/>
    <property type="match status" value="1"/>
</dbReference>
<dbReference type="AlphaFoldDB" id="A0A939DR56"/>
<organism evidence="13 14">
    <name type="scientific">Bowmanella dokdonensis</name>
    <dbReference type="NCBI Taxonomy" id="751969"/>
    <lineage>
        <taxon>Bacteria</taxon>
        <taxon>Pseudomonadati</taxon>
        <taxon>Pseudomonadota</taxon>
        <taxon>Gammaproteobacteria</taxon>
        <taxon>Alteromonadales</taxon>
        <taxon>Alteromonadaceae</taxon>
        <taxon>Bowmanella</taxon>
    </lineage>
</organism>
<evidence type="ECO:0000256" key="7">
    <source>
        <dbReference type="ARBA" id="ARBA00023065"/>
    </source>
</evidence>
<dbReference type="GO" id="GO:0005385">
    <property type="term" value="F:zinc ion transmembrane transporter activity"/>
    <property type="evidence" value="ECO:0007669"/>
    <property type="project" value="TreeGrafter"/>
</dbReference>
<keyword evidence="5" id="KW-0864">Zinc transport</keyword>
<evidence type="ECO:0000259" key="11">
    <source>
        <dbReference type="Pfam" id="PF01545"/>
    </source>
</evidence>
<dbReference type="Proteomes" id="UP000664654">
    <property type="component" value="Unassembled WGS sequence"/>
</dbReference>
<keyword evidence="3" id="KW-0813">Transport</keyword>
<dbReference type="Gene3D" id="3.30.70.1350">
    <property type="entry name" value="Cation efflux protein, cytoplasmic domain"/>
    <property type="match status" value="1"/>
</dbReference>
<dbReference type="Pfam" id="PF01545">
    <property type="entry name" value="Cation_efflux"/>
    <property type="match status" value="1"/>
</dbReference>
<evidence type="ECO:0000313" key="13">
    <source>
        <dbReference type="EMBL" id="MBN7826857.1"/>
    </source>
</evidence>
<evidence type="ECO:0000256" key="6">
    <source>
        <dbReference type="ARBA" id="ARBA00022989"/>
    </source>
</evidence>
<evidence type="ECO:0000256" key="2">
    <source>
        <dbReference type="ARBA" id="ARBA00008873"/>
    </source>
</evidence>
<dbReference type="InterPro" id="IPR058533">
    <property type="entry name" value="Cation_efflux_TM"/>
</dbReference>
<evidence type="ECO:0000256" key="4">
    <source>
        <dbReference type="ARBA" id="ARBA00022692"/>
    </source>
</evidence>
<keyword evidence="4 10" id="KW-0812">Transmembrane</keyword>
<dbReference type="RefSeq" id="WP_206574970.1">
    <property type="nucleotide sequence ID" value="NZ_JAFKCV010000011.1"/>
</dbReference>
<accession>A0A939DR56</accession>
<dbReference type="InterPro" id="IPR027469">
    <property type="entry name" value="Cation_efflux_TMD_sf"/>
</dbReference>
<dbReference type="GO" id="GO:0005886">
    <property type="term" value="C:plasma membrane"/>
    <property type="evidence" value="ECO:0007669"/>
    <property type="project" value="TreeGrafter"/>
</dbReference>
<feature type="domain" description="Cation efflux protein transmembrane" evidence="11">
    <location>
        <begin position="28"/>
        <end position="213"/>
    </location>
</feature>
<feature type="transmembrane region" description="Helical" evidence="10">
    <location>
        <begin position="124"/>
        <end position="146"/>
    </location>
</feature>
<protein>
    <submittedName>
        <fullName evidence="13">Cation transporter</fullName>
    </submittedName>
</protein>
<dbReference type="PANTHER" id="PTHR11562">
    <property type="entry name" value="CATION EFFLUX PROTEIN/ ZINC TRANSPORTER"/>
    <property type="match status" value="1"/>
</dbReference>
<evidence type="ECO:0000259" key="12">
    <source>
        <dbReference type="Pfam" id="PF16916"/>
    </source>
</evidence>
<comment type="subcellular location">
    <subcellularLocation>
        <location evidence="1">Membrane</location>
        <topology evidence="1">Multi-pass membrane protein</topology>
    </subcellularLocation>
</comment>
<feature type="domain" description="Cation efflux protein cytoplasmic" evidence="12">
    <location>
        <begin position="220"/>
        <end position="296"/>
    </location>
</feature>
<dbReference type="PANTHER" id="PTHR11562:SF17">
    <property type="entry name" value="RE54080P-RELATED"/>
    <property type="match status" value="1"/>
</dbReference>
<evidence type="ECO:0000256" key="5">
    <source>
        <dbReference type="ARBA" id="ARBA00022906"/>
    </source>
</evidence>
<feature type="transmembrane region" description="Helical" evidence="10">
    <location>
        <begin position="167"/>
        <end position="185"/>
    </location>
</feature>
<name>A0A939DR56_9ALTE</name>
<feature type="transmembrane region" description="Helical" evidence="10">
    <location>
        <begin position="27"/>
        <end position="47"/>
    </location>
</feature>
<feature type="compositionally biased region" description="Basic residues" evidence="9">
    <location>
        <begin position="1"/>
        <end position="16"/>
    </location>
</feature>
<evidence type="ECO:0000313" key="14">
    <source>
        <dbReference type="Proteomes" id="UP000664654"/>
    </source>
</evidence>
<evidence type="ECO:0000256" key="3">
    <source>
        <dbReference type="ARBA" id="ARBA00022448"/>
    </source>
</evidence>
<dbReference type="EMBL" id="JAFKCV010000011">
    <property type="protein sequence ID" value="MBN7826857.1"/>
    <property type="molecule type" value="Genomic_DNA"/>
</dbReference>
<dbReference type="InterPro" id="IPR027470">
    <property type="entry name" value="Cation_efflux_CTD"/>
</dbReference>
<evidence type="ECO:0000256" key="9">
    <source>
        <dbReference type="SAM" id="MobiDB-lite"/>
    </source>
</evidence>
<dbReference type="InterPro" id="IPR050681">
    <property type="entry name" value="CDF/SLC30A"/>
</dbReference>
<dbReference type="InterPro" id="IPR036837">
    <property type="entry name" value="Cation_efflux_CTD_sf"/>
</dbReference>
<feature type="transmembrane region" description="Helical" evidence="10">
    <location>
        <begin position="92"/>
        <end position="112"/>
    </location>
</feature>
<dbReference type="SUPFAM" id="SSF160240">
    <property type="entry name" value="Cation efflux protein cytoplasmic domain-like"/>
    <property type="match status" value="1"/>
</dbReference>
<reference evidence="13" key="1">
    <citation type="submission" date="2021-03" db="EMBL/GenBank/DDBJ databases">
        <title>novel species isolated from a fishpond in China.</title>
        <authorList>
            <person name="Lu H."/>
            <person name="Cai Z."/>
        </authorList>
    </citation>
    <scope>NUCLEOTIDE SEQUENCE</scope>
    <source>
        <strain evidence="13">JCM 30855</strain>
    </source>
</reference>
<evidence type="ECO:0000256" key="10">
    <source>
        <dbReference type="SAM" id="Phobius"/>
    </source>
</evidence>